<dbReference type="Pfam" id="PF13455">
    <property type="entry name" value="MUG113"/>
    <property type="match status" value="1"/>
</dbReference>
<dbReference type="EMBL" id="PP911589">
    <property type="protein sequence ID" value="XCA47513.1"/>
    <property type="molecule type" value="Genomic_DNA"/>
</dbReference>
<organism evidence="1">
    <name type="scientific">Micromonas commoda virus</name>
    <dbReference type="NCBI Taxonomy" id="3057169"/>
    <lineage>
        <taxon>Viruses</taxon>
        <taxon>Varidnaviria</taxon>
        <taxon>Bamfordvirae</taxon>
        <taxon>Nucleocytoviricota</taxon>
        <taxon>Megaviricetes</taxon>
        <taxon>Algavirales</taxon>
        <taxon>Phycodnaviridae</taxon>
    </lineage>
</organism>
<protein>
    <recommendedName>
        <fullName evidence="2">GIY-YIG nuclease family protein</fullName>
    </recommendedName>
</protein>
<evidence type="ECO:0000313" key="1">
    <source>
        <dbReference type="EMBL" id="XCA47513.1"/>
    </source>
</evidence>
<evidence type="ECO:0008006" key="2">
    <source>
        <dbReference type="Google" id="ProtNLM"/>
    </source>
</evidence>
<accession>A0AAU7YN94</accession>
<proteinExistence type="predicted"/>
<reference evidence="1" key="1">
    <citation type="submission" date="2024-06" db="EMBL/GenBank/DDBJ databases">
        <title>Evidence of context-dependent and transient costs of resisting viral infection in isolates of the marine microalga Micromonas sp. (class Mamiellophyceae).</title>
        <authorList>
            <person name="Bedi de Silva A."/>
            <person name="Schvarcz C.R."/>
            <person name="Steward G.R."/>
            <person name="Edwards K.F."/>
        </authorList>
    </citation>
    <scope>NUCLEOTIDE SEQUENCE</scope>
    <source>
        <strain evidence="1">McV-KB2</strain>
    </source>
</reference>
<sequence length="138" mass="16342">MTFKYIYAAIIPHEPYLKIGITGDPKKRLQNLQTSCSGKIEFEILLKRIPLPVGRLVDDAVKRILQEFHVTGEGGGTEFYDIRLEELRQFRSTLKLVRNRITRRYEKQTSFDSPVKNRRQIKRAPSRVRSKPREWWKV</sequence>
<name>A0AAU7YN94_9PHYC</name>